<comment type="caution">
    <text evidence="2">The sequence shown here is derived from an EMBL/GenBank/DDBJ whole genome shotgun (WGS) entry which is preliminary data.</text>
</comment>
<dbReference type="PANTHER" id="PTHR42791">
    <property type="entry name" value="GNAT FAMILY ACETYLTRANSFERASE"/>
    <property type="match status" value="1"/>
</dbReference>
<dbReference type="Gene3D" id="3.40.630.30">
    <property type="match status" value="1"/>
</dbReference>
<sequence>MPLELRGFTLADLPRGLEIEQLAYAPNPFTPVLLPGPFPEETKKMRAEFFIKTFEEDKTARHAKIIDTEIEGDEHEQMIAWGKVHVYQEPPELKPRLFGAGSNIEACDKVWGGHAGATSSRVISPMCTHPTQQGRGAGTILIQWALEQAQGLGLTAYLEASPDGHSLYLKNGFKDIDLLETDLSQWGAKDMHKIWNMMWYPKEV</sequence>
<name>A0ABR1WFP1_9PEZI</name>
<evidence type="ECO:0000259" key="1">
    <source>
        <dbReference type="PROSITE" id="PS51186"/>
    </source>
</evidence>
<dbReference type="SUPFAM" id="SSF55729">
    <property type="entry name" value="Acyl-CoA N-acyltransferases (Nat)"/>
    <property type="match status" value="1"/>
</dbReference>
<dbReference type="InterPro" id="IPR016181">
    <property type="entry name" value="Acyl_CoA_acyltransferase"/>
</dbReference>
<dbReference type="Pfam" id="PF13508">
    <property type="entry name" value="Acetyltransf_7"/>
    <property type="match status" value="1"/>
</dbReference>
<gene>
    <name evidence="2" type="ORF">PG996_001115</name>
</gene>
<accession>A0ABR1WFP1</accession>
<dbReference type="PROSITE" id="PS51186">
    <property type="entry name" value="GNAT"/>
    <property type="match status" value="1"/>
</dbReference>
<dbReference type="EMBL" id="JAQQWM010000001">
    <property type="protein sequence ID" value="KAK8082334.1"/>
    <property type="molecule type" value="Genomic_DNA"/>
</dbReference>
<dbReference type="CDD" id="cd04301">
    <property type="entry name" value="NAT_SF"/>
    <property type="match status" value="1"/>
</dbReference>
<dbReference type="PANTHER" id="PTHR42791:SF14">
    <property type="entry name" value="N-ACETYLTRANSFERASE DOMAIN-CONTAINING PROTEIN"/>
    <property type="match status" value="1"/>
</dbReference>
<evidence type="ECO:0000313" key="2">
    <source>
        <dbReference type="EMBL" id="KAK8082334.1"/>
    </source>
</evidence>
<reference evidence="2 3" key="1">
    <citation type="submission" date="2023-01" db="EMBL/GenBank/DDBJ databases">
        <title>Analysis of 21 Apiospora genomes using comparative genomics revels a genus with tremendous synthesis potential of carbohydrate active enzymes and secondary metabolites.</title>
        <authorList>
            <person name="Sorensen T."/>
        </authorList>
    </citation>
    <scope>NUCLEOTIDE SEQUENCE [LARGE SCALE GENOMIC DNA]</scope>
    <source>
        <strain evidence="2 3">CBS 83171</strain>
    </source>
</reference>
<feature type="domain" description="N-acetyltransferase" evidence="1">
    <location>
        <begin position="3"/>
        <end position="196"/>
    </location>
</feature>
<protein>
    <submittedName>
        <fullName evidence="2">Acyl-CoA N-acyltransferase</fullName>
    </submittedName>
</protein>
<organism evidence="2 3">
    <name type="scientific">Apiospora saccharicola</name>
    <dbReference type="NCBI Taxonomy" id="335842"/>
    <lineage>
        <taxon>Eukaryota</taxon>
        <taxon>Fungi</taxon>
        <taxon>Dikarya</taxon>
        <taxon>Ascomycota</taxon>
        <taxon>Pezizomycotina</taxon>
        <taxon>Sordariomycetes</taxon>
        <taxon>Xylariomycetidae</taxon>
        <taxon>Amphisphaeriales</taxon>
        <taxon>Apiosporaceae</taxon>
        <taxon>Apiospora</taxon>
    </lineage>
</organism>
<evidence type="ECO:0000313" key="3">
    <source>
        <dbReference type="Proteomes" id="UP001446871"/>
    </source>
</evidence>
<dbReference type="InterPro" id="IPR000182">
    <property type="entry name" value="GNAT_dom"/>
</dbReference>
<keyword evidence="3" id="KW-1185">Reference proteome</keyword>
<dbReference type="InterPro" id="IPR052523">
    <property type="entry name" value="Trichothecene_AcTrans"/>
</dbReference>
<dbReference type="Proteomes" id="UP001446871">
    <property type="component" value="Unassembled WGS sequence"/>
</dbReference>
<proteinExistence type="predicted"/>